<comment type="caution">
    <text evidence="1">The sequence shown here is derived from an EMBL/GenBank/DDBJ whole genome shotgun (WGS) entry which is preliminary data.</text>
</comment>
<gene>
    <name evidence="1" type="ORF">S01H4_49294</name>
</gene>
<proteinExistence type="predicted"/>
<reference evidence="1" key="1">
    <citation type="journal article" date="2014" name="Front. Microbiol.">
        <title>High frequency of phylogenetically diverse reductive dehalogenase-homologous genes in deep subseafloor sedimentary metagenomes.</title>
        <authorList>
            <person name="Kawai M."/>
            <person name="Futagami T."/>
            <person name="Toyoda A."/>
            <person name="Takaki Y."/>
            <person name="Nishi S."/>
            <person name="Hori S."/>
            <person name="Arai W."/>
            <person name="Tsubouchi T."/>
            <person name="Morono Y."/>
            <person name="Uchiyama I."/>
            <person name="Ito T."/>
            <person name="Fujiyama A."/>
            <person name="Inagaki F."/>
            <person name="Takami H."/>
        </authorList>
    </citation>
    <scope>NUCLEOTIDE SEQUENCE</scope>
    <source>
        <strain evidence="1">Expedition CK06-06</strain>
    </source>
</reference>
<name>X1BTD3_9ZZZZ</name>
<dbReference type="EMBL" id="BART01027874">
    <property type="protein sequence ID" value="GAG98340.1"/>
    <property type="molecule type" value="Genomic_DNA"/>
</dbReference>
<dbReference type="AlphaFoldDB" id="X1BTD3"/>
<evidence type="ECO:0000313" key="1">
    <source>
        <dbReference type="EMBL" id="GAG98340.1"/>
    </source>
</evidence>
<organism evidence="1">
    <name type="scientific">marine sediment metagenome</name>
    <dbReference type="NCBI Taxonomy" id="412755"/>
    <lineage>
        <taxon>unclassified sequences</taxon>
        <taxon>metagenomes</taxon>
        <taxon>ecological metagenomes</taxon>
    </lineage>
</organism>
<protein>
    <submittedName>
        <fullName evidence="1">Uncharacterized protein</fullName>
    </submittedName>
</protein>
<accession>X1BTD3</accession>
<sequence length="33" mass="3611">MVFPFTLDCGEKSIKVENLRKSVIATVKCGHCG</sequence>
<feature type="non-terminal residue" evidence="1">
    <location>
        <position position="33"/>
    </location>
</feature>